<keyword evidence="2" id="KW-1185">Reference proteome</keyword>
<gene>
    <name evidence="1" type="ORF">CTDIVETGP_1530</name>
</gene>
<evidence type="ECO:0000313" key="1">
    <source>
        <dbReference type="EMBL" id="CDL91460.1"/>
    </source>
</evidence>
<sequence length="84" mass="9516">MANLIDFKSPRQREWGVLSGTYRSLTSLNYGGITDEYGNPINSYSTNCYKDAMEEAKKLIAADGISNVYVVEFVPYDYMMQPNV</sequence>
<dbReference type="RefSeq" id="WP_017895691.1">
    <property type="nucleotide sequence ID" value="NZ_CBXI010000024.1"/>
</dbReference>
<dbReference type="GeneID" id="29419397"/>
<name>W6N5T0_CLOTY</name>
<dbReference type="AlphaFoldDB" id="W6N5T0"/>
<organism evidence="1 2">
    <name type="scientific">Clostridium tyrobutyricum DIVETGP</name>
    <dbReference type="NCBI Taxonomy" id="1408889"/>
    <lineage>
        <taxon>Bacteria</taxon>
        <taxon>Bacillati</taxon>
        <taxon>Bacillota</taxon>
        <taxon>Clostridia</taxon>
        <taxon>Eubacteriales</taxon>
        <taxon>Clostridiaceae</taxon>
        <taxon>Clostridium</taxon>
    </lineage>
</organism>
<comment type="caution">
    <text evidence="1">The sequence shown here is derived from an EMBL/GenBank/DDBJ whole genome shotgun (WGS) entry which is preliminary data.</text>
</comment>
<reference evidence="1 2" key="1">
    <citation type="journal article" date="2015" name="Genome Announc.">
        <title>Draft Genome Sequence of Clostridium tyrobutyricum Strain DIVETGP, Isolated from Cow's Milk for Grana Padano Production.</title>
        <authorList>
            <person name="Soggiu A."/>
            <person name="Piras C."/>
            <person name="Gaiarsa S."/>
            <person name="Sassera D."/>
            <person name="Roncada P."/>
            <person name="Bendixen E."/>
            <person name="Brasca M."/>
            <person name="Bonizzi L."/>
        </authorList>
    </citation>
    <scope>NUCLEOTIDE SEQUENCE [LARGE SCALE GENOMIC DNA]</scope>
    <source>
        <strain evidence="1 2">DIVETGP</strain>
    </source>
</reference>
<dbReference type="EMBL" id="CBXI010000024">
    <property type="protein sequence ID" value="CDL91460.1"/>
    <property type="molecule type" value="Genomic_DNA"/>
</dbReference>
<proteinExistence type="predicted"/>
<protein>
    <submittedName>
        <fullName evidence="1">Uncharacterized protein</fullName>
    </submittedName>
</protein>
<evidence type="ECO:0000313" key="2">
    <source>
        <dbReference type="Proteomes" id="UP000019482"/>
    </source>
</evidence>
<dbReference type="Proteomes" id="UP000019482">
    <property type="component" value="Unassembled WGS sequence"/>
</dbReference>
<accession>W6N5T0</accession>